<dbReference type="AlphaFoldDB" id="A0A7S3B419"/>
<dbReference type="SUPFAM" id="SSF52540">
    <property type="entry name" value="P-loop containing nucleoside triphosphate hydrolases"/>
    <property type="match status" value="1"/>
</dbReference>
<name>A0A7S3B419_9EUKA</name>
<dbReference type="InterPro" id="IPR027417">
    <property type="entry name" value="P-loop_NTPase"/>
</dbReference>
<proteinExistence type="predicted"/>
<accession>A0A7S3B419</accession>
<dbReference type="EMBL" id="HBHX01044581">
    <property type="protein sequence ID" value="CAE0123978.1"/>
    <property type="molecule type" value="Transcribed_RNA"/>
</dbReference>
<reference evidence="1" key="1">
    <citation type="submission" date="2021-01" db="EMBL/GenBank/DDBJ databases">
        <authorList>
            <person name="Corre E."/>
            <person name="Pelletier E."/>
            <person name="Niang G."/>
            <person name="Scheremetjew M."/>
            <person name="Finn R."/>
            <person name="Kale V."/>
            <person name="Holt S."/>
            <person name="Cochrane G."/>
            <person name="Meng A."/>
            <person name="Brown T."/>
            <person name="Cohen L."/>
        </authorList>
    </citation>
    <scope>NUCLEOTIDE SEQUENCE</scope>
    <source>
        <strain evidence="1">CCMP281</strain>
    </source>
</reference>
<gene>
    <name evidence="1" type="ORF">HERI1096_LOCUS24680</name>
</gene>
<organism evidence="1">
    <name type="scientific">Haptolina ericina</name>
    <dbReference type="NCBI Taxonomy" id="156174"/>
    <lineage>
        <taxon>Eukaryota</taxon>
        <taxon>Haptista</taxon>
        <taxon>Haptophyta</taxon>
        <taxon>Prymnesiophyceae</taxon>
        <taxon>Prymnesiales</taxon>
        <taxon>Prymnesiaceae</taxon>
        <taxon>Haptolina</taxon>
    </lineage>
</organism>
<dbReference type="Gene3D" id="3.40.50.300">
    <property type="entry name" value="P-loop containing nucleotide triphosphate hydrolases"/>
    <property type="match status" value="1"/>
</dbReference>
<evidence type="ECO:0000313" key="1">
    <source>
        <dbReference type="EMBL" id="CAE0123978.1"/>
    </source>
</evidence>
<protein>
    <submittedName>
        <fullName evidence="1">Uncharacterized protein</fullName>
    </submittedName>
</protein>
<sequence length="464" mass="50904">MSKAQLASSARLVAAAKKHGLVAAAKKHGRKGRSQALPRGIYGRRLAMTASALQTGAQQLLGRLRNRSTGGALRRVRFVALIEGHSGSSWFCTMMGRHPCAFCNQERSCTVLHAAMVQESVSPESYFTALHGPSDQCERSINVGIEAAWAQDTARSLKQLGVGANHAPNCPVIAVGGKCQAIRDMLGMDHPAQTAHTHRTNATFSPENITRLTRLLSLPIAEPVRVLHMVRENAMEWLRSVGWLKQGLPPDRQQKRHPVDVQGLVAKVRSKLWHDEHTARVLQEAATRAGGRYLRLSYEQLCRNPHRFADVFKFLELETETQHALQVANSIWLQDKPKRKLLPMKHLFTNYAEVEQTLREAGLAHMLEDTKCNSSGGISALSTAFASTRHAAHTRGRAEWTAPAVLSENAVRPTLELSAPSKVTASEVREFTIASGAGAEVDVGVQGVHVPKWAKHVTVTLDFS</sequence>